<name>A0AAV9XXL2_9CRYT</name>
<comment type="caution">
    <text evidence="2">The sequence shown here is derived from an EMBL/GenBank/DDBJ whole genome shotgun (WGS) entry which is preliminary data.</text>
</comment>
<proteinExistence type="predicted"/>
<keyword evidence="3" id="KW-1185">Reference proteome</keyword>
<evidence type="ECO:0000313" key="2">
    <source>
        <dbReference type="EMBL" id="KAK6588260.1"/>
    </source>
</evidence>
<dbReference type="Proteomes" id="UP001311799">
    <property type="component" value="Unassembled WGS sequence"/>
</dbReference>
<dbReference type="EMBL" id="JAWDEY010000034">
    <property type="protein sequence ID" value="KAK6588260.1"/>
    <property type="molecule type" value="Genomic_DNA"/>
</dbReference>
<evidence type="ECO:0000256" key="1">
    <source>
        <dbReference type="SAM" id="SignalP"/>
    </source>
</evidence>
<protein>
    <submittedName>
        <fullName evidence="2">Oocyst wall 3</fullName>
    </submittedName>
</protein>
<reference evidence="2 3" key="1">
    <citation type="submission" date="2023-10" db="EMBL/GenBank/DDBJ databases">
        <title>Comparative genomics analysis reveals potential genetic determinants of host preference in Cryptosporidium xiaoi.</title>
        <authorList>
            <person name="Xiao L."/>
            <person name="Li J."/>
        </authorList>
    </citation>
    <scope>NUCLEOTIDE SEQUENCE [LARGE SCALE GENOMIC DNA]</scope>
    <source>
        <strain evidence="2 3">52996</strain>
    </source>
</reference>
<feature type="chain" id="PRO_5043586689" evidence="1">
    <location>
        <begin position="25"/>
        <end position="997"/>
    </location>
</feature>
<accession>A0AAV9XXL2</accession>
<sequence length="997" mass="112183">MNLFNIVVLTLILFFLESNNVVTGYGDACNGVDCVISPLPVCPLNGVYSEQENGCIITEPIIKNCPEGFKSSGVQCSKNVHTEKILACPENTKYNKINQECYIEKKEVPKCKPGYIEDGDGNCYRLNDAVIKCDINEDEKEDGCYSYKMVSKEYNCDYIPENIKSIHKADVNSYISSTAYLEGETKYNDNGLMNSICKVKVFHNPSCPTNSTENKSTGECLTETNPEIYCEDDTYTLIDTENNEKVQVINNFNGSGIIGIKSRHYCEKKEYVEAITECPDGMTKEKDDTGKEVCLLFKNEIPKICPIGFTYNDNTKNCVYKEEPNIICNKGYVYRNGYCYLIEKEVSVEPKKSSPISFCADPEAAIIGQYCVNNQNLAPNKNCPDKYDYSEYSNKCEMEIEIEPIQTCPPRYILNVGNQICERRIEKDCSTVKYRKHCTSYNGDINVDNDRMEVISNRNLGTYHHSHGHGHGHGHHAETLIPVSHGTNQIVHQCVEIPEHIQKTCVNTETAPIIYLCHDGMKTTEKRRCIKKNQVMPILSCPKEFKLINGECVQQKIDSIKYKCPEGFNLTYNENSKFMLPYCISQIANTLQESRQEKMEALYECASESMTLSINEYNKRECVEIKSPECRHIGCKYLIKSLDPKWICPSGSHMSNEYLEKIKTTYNNNHRKLLANSSFNHNHNYKHNHHLMDGSLIYNENNIPKCIIDVIRDVSIRCANNSILGKNGKCIEKLEKTCPSGGCESTLEFNPAVMCPKNTESQGSHNADLCKITVKKPFKYYCEQGGKIVMHNKCRYIESKTCKNPGCVEHIKVEGKMQCPPGYSETRHVTSNYLNNMSVGASEMNNINLLANQGIGKNGKVGGTPSSSVSNLSSLAIPTSSVPSQSPFFYTSKVVPSNYSYNNSLGALANRRRLFGTVRPLSNSNQCTALEFTPYILSCRQGFTETDGKCLGVVDATYQCPDGSLLRQDGLCEKIKNASISNSNNNLQYGYNTRKNV</sequence>
<evidence type="ECO:0000313" key="3">
    <source>
        <dbReference type="Proteomes" id="UP001311799"/>
    </source>
</evidence>
<dbReference type="AlphaFoldDB" id="A0AAV9XXL2"/>
<feature type="signal peptide" evidence="1">
    <location>
        <begin position="1"/>
        <end position="24"/>
    </location>
</feature>
<organism evidence="2 3">
    <name type="scientific">Cryptosporidium xiaoi</name>
    <dbReference type="NCBI Taxonomy" id="659607"/>
    <lineage>
        <taxon>Eukaryota</taxon>
        <taxon>Sar</taxon>
        <taxon>Alveolata</taxon>
        <taxon>Apicomplexa</taxon>
        <taxon>Conoidasida</taxon>
        <taxon>Coccidia</taxon>
        <taxon>Eucoccidiorida</taxon>
        <taxon>Eimeriorina</taxon>
        <taxon>Cryptosporidiidae</taxon>
        <taxon>Cryptosporidium</taxon>
    </lineage>
</organism>
<keyword evidence="1" id="KW-0732">Signal</keyword>
<gene>
    <name evidence="2" type="ORF">RS030_6770</name>
</gene>